<dbReference type="SUPFAM" id="SSF51206">
    <property type="entry name" value="cAMP-binding domain-like"/>
    <property type="match status" value="1"/>
</dbReference>
<dbReference type="InterPro" id="IPR018490">
    <property type="entry name" value="cNMP-bd_dom_sf"/>
</dbReference>
<dbReference type="InterPro" id="IPR014710">
    <property type="entry name" value="RmlC-like_jellyroll"/>
</dbReference>
<protein>
    <submittedName>
        <fullName evidence="2">Cyclic nucleotide-binding domain-containing protein</fullName>
    </submittedName>
</protein>
<dbReference type="EMBL" id="JASJOT010000043">
    <property type="protein sequence ID" value="MDJ1498260.1"/>
    <property type="molecule type" value="Genomic_DNA"/>
</dbReference>
<dbReference type="Proteomes" id="UP001228581">
    <property type="component" value="Unassembled WGS sequence"/>
</dbReference>
<sequence>MDSFSESNTDNSHINITDFQALEIFAESKIYPAKTILLREGEIAKKIFLIKYGCVRAWLNHDGVEVSLQFFFEGEMVTSFESFMHKKAGLINIETIESS</sequence>
<organism evidence="2 3">
    <name type="scientific">Xanthocytophaga flava</name>
    <dbReference type="NCBI Taxonomy" id="3048013"/>
    <lineage>
        <taxon>Bacteria</taxon>
        <taxon>Pseudomonadati</taxon>
        <taxon>Bacteroidota</taxon>
        <taxon>Cytophagia</taxon>
        <taxon>Cytophagales</taxon>
        <taxon>Rhodocytophagaceae</taxon>
        <taxon>Xanthocytophaga</taxon>
    </lineage>
</organism>
<reference evidence="2 3" key="1">
    <citation type="submission" date="2023-05" db="EMBL/GenBank/DDBJ databases">
        <authorList>
            <person name="Zhang X."/>
        </authorList>
    </citation>
    <scope>NUCLEOTIDE SEQUENCE [LARGE SCALE GENOMIC DNA]</scope>
    <source>
        <strain evidence="2 3">DM2B3-1</strain>
    </source>
</reference>
<name>A0ABT7CZ73_9BACT</name>
<feature type="domain" description="Cyclic nucleotide-binding" evidence="1">
    <location>
        <begin position="30"/>
        <end position="83"/>
    </location>
</feature>
<evidence type="ECO:0000313" key="2">
    <source>
        <dbReference type="EMBL" id="MDJ1498260.1"/>
    </source>
</evidence>
<dbReference type="RefSeq" id="WP_314004546.1">
    <property type="nucleotide sequence ID" value="NZ_JASJOT010000043.1"/>
</dbReference>
<dbReference type="InterPro" id="IPR000595">
    <property type="entry name" value="cNMP-bd_dom"/>
</dbReference>
<evidence type="ECO:0000259" key="1">
    <source>
        <dbReference type="Pfam" id="PF00027"/>
    </source>
</evidence>
<proteinExistence type="predicted"/>
<gene>
    <name evidence="2" type="ORF">QNI19_35320</name>
</gene>
<evidence type="ECO:0000313" key="3">
    <source>
        <dbReference type="Proteomes" id="UP001228581"/>
    </source>
</evidence>
<comment type="caution">
    <text evidence="2">The sequence shown here is derived from an EMBL/GenBank/DDBJ whole genome shotgun (WGS) entry which is preliminary data.</text>
</comment>
<keyword evidence="3" id="KW-1185">Reference proteome</keyword>
<dbReference type="Pfam" id="PF00027">
    <property type="entry name" value="cNMP_binding"/>
    <property type="match status" value="1"/>
</dbReference>
<dbReference type="Gene3D" id="2.60.120.10">
    <property type="entry name" value="Jelly Rolls"/>
    <property type="match status" value="1"/>
</dbReference>
<accession>A0ABT7CZ73</accession>